<organism evidence="1">
    <name type="scientific">Oryza brachyantha</name>
    <name type="common">malo sina</name>
    <dbReference type="NCBI Taxonomy" id="4533"/>
    <lineage>
        <taxon>Eukaryota</taxon>
        <taxon>Viridiplantae</taxon>
        <taxon>Streptophyta</taxon>
        <taxon>Embryophyta</taxon>
        <taxon>Tracheophyta</taxon>
        <taxon>Spermatophyta</taxon>
        <taxon>Magnoliopsida</taxon>
        <taxon>Liliopsida</taxon>
        <taxon>Poales</taxon>
        <taxon>Poaceae</taxon>
        <taxon>BOP clade</taxon>
        <taxon>Oryzoideae</taxon>
        <taxon>Oryzeae</taxon>
        <taxon>Oryzinae</taxon>
        <taxon>Oryza</taxon>
    </lineage>
</organism>
<dbReference type="EnsemblPlants" id="OB07G20520.1">
    <property type="protein sequence ID" value="OB07G20520.1"/>
    <property type="gene ID" value="OB07G20520"/>
</dbReference>
<protein>
    <submittedName>
        <fullName evidence="1">Uncharacterized protein</fullName>
    </submittedName>
</protein>
<dbReference type="AlphaFoldDB" id="J3MKX0"/>
<evidence type="ECO:0000313" key="2">
    <source>
        <dbReference type="Proteomes" id="UP000006038"/>
    </source>
</evidence>
<evidence type="ECO:0000313" key="1">
    <source>
        <dbReference type="EnsemblPlants" id="OB07G20520.1"/>
    </source>
</evidence>
<sequence length="132" mass="14583">MSHHHTVWSGIDVCFRLLILLACLLVQRSPWSELLCIPLCLCTVSLDAGAAISSIRDTPVWLNGMRWFLMATHAHPFAVDYQTKLEITGETAVSRIIMGFLYTFCHHVCVHVFSRPAGSSCGRATLGGRPGE</sequence>
<dbReference type="HOGENOM" id="CLU_1920345_0_0_1"/>
<reference evidence="1" key="2">
    <citation type="submission" date="2013-04" db="UniProtKB">
        <authorList>
            <consortium name="EnsemblPlants"/>
        </authorList>
    </citation>
    <scope>IDENTIFICATION</scope>
</reference>
<name>J3MKX0_ORYBR</name>
<reference evidence="1" key="1">
    <citation type="journal article" date="2013" name="Nat. Commun.">
        <title>Whole-genome sequencing of Oryza brachyantha reveals mechanisms underlying Oryza genome evolution.</title>
        <authorList>
            <person name="Chen J."/>
            <person name="Huang Q."/>
            <person name="Gao D."/>
            <person name="Wang J."/>
            <person name="Lang Y."/>
            <person name="Liu T."/>
            <person name="Li B."/>
            <person name="Bai Z."/>
            <person name="Luis Goicoechea J."/>
            <person name="Liang C."/>
            <person name="Chen C."/>
            <person name="Zhang W."/>
            <person name="Sun S."/>
            <person name="Liao Y."/>
            <person name="Zhang X."/>
            <person name="Yang L."/>
            <person name="Song C."/>
            <person name="Wang M."/>
            <person name="Shi J."/>
            <person name="Liu G."/>
            <person name="Liu J."/>
            <person name="Zhou H."/>
            <person name="Zhou W."/>
            <person name="Yu Q."/>
            <person name="An N."/>
            <person name="Chen Y."/>
            <person name="Cai Q."/>
            <person name="Wang B."/>
            <person name="Liu B."/>
            <person name="Min J."/>
            <person name="Huang Y."/>
            <person name="Wu H."/>
            <person name="Li Z."/>
            <person name="Zhang Y."/>
            <person name="Yin Y."/>
            <person name="Song W."/>
            <person name="Jiang J."/>
            <person name="Jackson S.A."/>
            <person name="Wing R.A."/>
            <person name="Wang J."/>
            <person name="Chen M."/>
        </authorList>
    </citation>
    <scope>NUCLEOTIDE SEQUENCE [LARGE SCALE GENOMIC DNA]</scope>
    <source>
        <strain evidence="1">cv. IRGC 101232</strain>
    </source>
</reference>
<dbReference type="Proteomes" id="UP000006038">
    <property type="component" value="Chromosome 7"/>
</dbReference>
<dbReference type="Gramene" id="OB07G20520.1">
    <property type="protein sequence ID" value="OB07G20520.1"/>
    <property type="gene ID" value="OB07G20520"/>
</dbReference>
<keyword evidence="2" id="KW-1185">Reference proteome</keyword>
<proteinExistence type="predicted"/>
<accession>J3MKX0</accession>